<feature type="region of interest" description="Disordered" evidence="1">
    <location>
        <begin position="152"/>
        <end position="180"/>
    </location>
</feature>
<dbReference type="OrthoDB" id="9802676at2"/>
<dbReference type="GO" id="GO:0002100">
    <property type="term" value="P:tRNA wobble adenosine to inosine editing"/>
    <property type="evidence" value="ECO:0007669"/>
    <property type="project" value="InterPro"/>
</dbReference>
<dbReference type="AlphaFoldDB" id="A0A5N0DZJ4"/>
<dbReference type="Gene3D" id="3.40.140.10">
    <property type="entry name" value="Cytidine Deaminase, domain 2"/>
    <property type="match status" value="1"/>
</dbReference>
<dbReference type="InterPro" id="IPR002125">
    <property type="entry name" value="CMP_dCMP_dom"/>
</dbReference>
<dbReference type="PROSITE" id="PS51747">
    <property type="entry name" value="CYT_DCMP_DEAMINASES_2"/>
    <property type="match status" value="1"/>
</dbReference>
<feature type="domain" description="CMP/dCMP-type deaminase" evidence="2">
    <location>
        <begin position="1"/>
        <end position="112"/>
    </location>
</feature>
<evidence type="ECO:0000313" key="3">
    <source>
        <dbReference type="EMBL" id="KAA8882146.1"/>
    </source>
</evidence>
<dbReference type="CDD" id="cd01285">
    <property type="entry name" value="nucleoside_deaminase"/>
    <property type="match status" value="1"/>
</dbReference>
<comment type="caution">
    <text evidence="3">The sequence shown here is derived from an EMBL/GenBank/DDBJ whole genome shotgun (WGS) entry which is preliminary data.</text>
</comment>
<sequence>MEPDEAVGLALSVAGEGLSAGEMPIGAVVFDDERILGRAYTQEKALGRRMVHADLLAIQQADEMLGFTHPAGTLTLAVNLEPCLMCMGAAITLGVRRVWFALPSPDDGAVALLDSWSPPQELSFFAKPDEIRGGIRSDEARAQFAVYAAGDGPPSMRAWAGDLASRADDGPPSRRPPGDA</sequence>
<name>A0A5N0DZJ4_9NOCA</name>
<evidence type="ECO:0000256" key="1">
    <source>
        <dbReference type="SAM" id="MobiDB-lite"/>
    </source>
</evidence>
<reference evidence="3 4" key="1">
    <citation type="submission" date="2019-09" db="EMBL/GenBank/DDBJ databases">
        <authorList>
            <person name="Wang X."/>
        </authorList>
    </citation>
    <scope>NUCLEOTIDE SEQUENCE [LARGE SCALE GENOMIC DNA]</scope>
    <source>
        <strain evidence="3 4">CICC 11023</strain>
    </source>
</reference>
<protein>
    <submittedName>
        <fullName evidence="3">Nucleoside deaminase</fullName>
    </submittedName>
</protein>
<dbReference type="PANTHER" id="PTHR11079">
    <property type="entry name" value="CYTOSINE DEAMINASE FAMILY MEMBER"/>
    <property type="match status" value="1"/>
</dbReference>
<feature type="compositionally biased region" description="Basic and acidic residues" evidence="1">
    <location>
        <begin position="165"/>
        <end position="180"/>
    </location>
</feature>
<proteinExistence type="predicted"/>
<dbReference type="GO" id="GO:0052717">
    <property type="term" value="F:tRNA-specific adenosine-34 deaminase activity"/>
    <property type="evidence" value="ECO:0007669"/>
    <property type="project" value="UniProtKB-EC"/>
</dbReference>
<dbReference type="EMBL" id="VXLC01000029">
    <property type="protein sequence ID" value="KAA8882146.1"/>
    <property type="molecule type" value="Genomic_DNA"/>
</dbReference>
<dbReference type="GO" id="GO:0046872">
    <property type="term" value="F:metal ion binding"/>
    <property type="evidence" value="ECO:0007669"/>
    <property type="project" value="UniProtKB-KW"/>
</dbReference>
<evidence type="ECO:0000313" key="4">
    <source>
        <dbReference type="Proteomes" id="UP000323876"/>
    </source>
</evidence>
<dbReference type="Pfam" id="PF00383">
    <property type="entry name" value="dCMP_cyt_deam_1"/>
    <property type="match status" value="1"/>
</dbReference>
<dbReference type="PANTHER" id="PTHR11079:SF162">
    <property type="entry name" value="RIBOFLAVIN BIOSYNTHESIS PROTEIN PYRD, CHLOROPLASTIC"/>
    <property type="match status" value="1"/>
</dbReference>
<gene>
    <name evidence="3" type="ORF">F3087_38965</name>
</gene>
<evidence type="ECO:0000259" key="2">
    <source>
        <dbReference type="PROSITE" id="PS51747"/>
    </source>
</evidence>
<dbReference type="Proteomes" id="UP000323876">
    <property type="component" value="Unassembled WGS sequence"/>
</dbReference>
<dbReference type="RefSeq" id="WP_150407286.1">
    <property type="nucleotide sequence ID" value="NZ_VXLC01000029.1"/>
</dbReference>
<organism evidence="3 4">
    <name type="scientific">Nocardia colli</name>
    <dbReference type="NCBI Taxonomy" id="2545717"/>
    <lineage>
        <taxon>Bacteria</taxon>
        <taxon>Bacillati</taxon>
        <taxon>Actinomycetota</taxon>
        <taxon>Actinomycetes</taxon>
        <taxon>Mycobacteriales</taxon>
        <taxon>Nocardiaceae</taxon>
        <taxon>Nocardia</taxon>
    </lineage>
</organism>
<dbReference type="InterPro" id="IPR016193">
    <property type="entry name" value="Cytidine_deaminase-like"/>
</dbReference>
<accession>A0A5N0DZJ4</accession>
<keyword evidence="4" id="KW-1185">Reference proteome</keyword>
<dbReference type="SUPFAM" id="SSF53927">
    <property type="entry name" value="Cytidine deaminase-like"/>
    <property type="match status" value="1"/>
</dbReference>